<dbReference type="Proteomes" id="UP000198892">
    <property type="component" value="Unassembled WGS sequence"/>
</dbReference>
<dbReference type="EMBL" id="FOXD01000003">
    <property type="protein sequence ID" value="SFP17582.1"/>
    <property type="molecule type" value="Genomic_DNA"/>
</dbReference>
<proteinExistence type="predicted"/>
<keyword evidence="1" id="KW-0175">Coiled coil</keyword>
<protein>
    <submittedName>
        <fullName evidence="2">Uncharacterized protein</fullName>
    </submittedName>
</protein>
<keyword evidence="3" id="KW-1185">Reference proteome</keyword>
<reference evidence="3" key="1">
    <citation type="submission" date="2016-10" db="EMBL/GenBank/DDBJ databases">
        <authorList>
            <person name="Varghese N."/>
            <person name="Submissions S."/>
        </authorList>
    </citation>
    <scope>NUCLEOTIDE SEQUENCE [LARGE SCALE GENOMIC DNA]</scope>
    <source>
        <strain evidence="3">S7</strain>
    </source>
</reference>
<dbReference type="STRING" id="1884432.SAMN05518683_10321"/>
<feature type="coiled-coil region" evidence="1">
    <location>
        <begin position="3"/>
        <end position="48"/>
    </location>
</feature>
<dbReference type="RefSeq" id="WP_170840929.1">
    <property type="nucleotide sequence ID" value="NZ_FOXD01000003.1"/>
</dbReference>
<sequence>MDIENIQNQLDDMKRNILQMQSYMMDMVEEIERTQQQLEEQKNDQLAG</sequence>
<dbReference type="AlphaFoldDB" id="A0A1I5N7K8"/>
<gene>
    <name evidence="2" type="ORF">SAMN05518683_10321</name>
</gene>
<accession>A0A1I5N7K8</accession>
<evidence type="ECO:0000313" key="3">
    <source>
        <dbReference type="Proteomes" id="UP000198892"/>
    </source>
</evidence>
<organism evidence="2 3">
    <name type="scientific">Salibacterium halotolerans</name>
    <dbReference type="NCBI Taxonomy" id="1884432"/>
    <lineage>
        <taxon>Bacteria</taxon>
        <taxon>Bacillati</taxon>
        <taxon>Bacillota</taxon>
        <taxon>Bacilli</taxon>
        <taxon>Bacillales</taxon>
        <taxon>Bacillaceae</taxon>
    </lineage>
</organism>
<evidence type="ECO:0000313" key="2">
    <source>
        <dbReference type="EMBL" id="SFP17582.1"/>
    </source>
</evidence>
<name>A0A1I5N7K8_9BACI</name>
<evidence type="ECO:0000256" key="1">
    <source>
        <dbReference type="SAM" id="Coils"/>
    </source>
</evidence>